<comment type="caution">
    <text evidence="1">The sequence shown here is derived from an EMBL/GenBank/DDBJ whole genome shotgun (WGS) entry which is preliminary data.</text>
</comment>
<protein>
    <submittedName>
        <fullName evidence="1">Uncharacterized protein</fullName>
    </submittedName>
</protein>
<organism evidence="1 2">
    <name type="scientific">Phytophthora oleae</name>
    <dbReference type="NCBI Taxonomy" id="2107226"/>
    <lineage>
        <taxon>Eukaryota</taxon>
        <taxon>Sar</taxon>
        <taxon>Stramenopiles</taxon>
        <taxon>Oomycota</taxon>
        <taxon>Peronosporomycetes</taxon>
        <taxon>Peronosporales</taxon>
        <taxon>Peronosporaceae</taxon>
        <taxon>Phytophthora</taxon>
    </lineage>
</organism>
<accession>A0ABD3EQ13</accession>
<keyword evidence="2" id="KW-1185">Reference proteome</keyword>
<dbReference type="EMBL" id="JBIMZQ010000086">
    <property type="protein sequence ID" value="KAL3656309.1"/>
    <property type="molecule type" value="Genomic_DNA"/>
</dbReference>
<proteinExistence type="predicted"/>
<evidence type="ECO:0000313" key="2">
    <source>
        <dbReference type="Proteomes" id="UP001632037"/>
    </source>
</evidence>
<reference evidence="1 2" key="1">
    <citation type="submission" date="2024-09" db="EMBL/GenBank/DDBJ databases">
        <title>Genome sequencing and assembly of Phytophthora oleae, isolate VK10A, causative agent of rot of olive drupes.</title>
        <authorList>
            <person name="Conti Taguali S."/>
            <person name="Riolo M."/>
            <person name="La Spada F."/>
            <person name="Cacciola S.O."/>
            <person name="Dionisio G."/>
        </authorList>
    </citation>
    <scope>NUCLEOTIDE SEQUENCE [LARGE SCALE GENOMIC DNA]</scope>
    <source>
        <strain evidence="1 2">VK10A</strain>
    </source>
</reference>
<name>A0ABD3EQ13_9STRA</name>
<dbReference type="Proteomes" id="UP001632037">
    <property type="component" value="Unassembled WGS sequence"/>
</dbReference>
<evidence type="ECO:0000313" key="1">
    <source>
        <dbReference type="EMBL" id="KAL3656309.1"/>
    </source>
</evidence>
<sequence>MNSYKIKQLEKRLTKKMVDGSYEFPTTPALTALERQADDMSDFEDANGTPTALYIIEDEKDEEDDQKSNVIVIN</sequence>
<gene>
    <name evidence="1" type="ORF">V7S43_018881</name>
</gene>
<dbReference type="AlphaFoldDB" id="A0ABD3EQ13"/>